<feature type="compositionally biased region" description="Basic residues" evidence="1">
    <location>
        <begin position="7"/>
        <end position="23"/>
    </location>
</feature>
<reference evidence="2 3" key="1">
    <citation type="submission" date="2018-04" db="EMBL/GenBank/DDBJ databases">
        <authorList>
            <person name="Zhang X."/>
            <person name="Yuan J."/>
            <person name="Li F."/>
            <person name="Xiang J."/>
        </authorList>
    </citation>
    <scope>NUCLEOTIDE SEQUENCE [LARGE SCALE GENOMIC DNA]</scope>
    <source>
        <tissue evidence="2">Muscle</tissue>
    </source>
</reference>
<feature type="region of interest" description="Disordered" evidence="1">
    <location>
        <begin position="316"/>
        <end position="383"/>
    </location>
</feature>
<proteinExistence type="predicted"/>
<dbReference type="Proteomes" id="UP000283509">
    <property type="component" value="Unassembled WGS sequence"/>
</dbReference>
<dbReference type="EMBL" id="QCYY01001662">
    <property type="protein sequence ID" value="ROT76435.1"/>
    <property type="molecule type" value="Genomic_DNA"/>
</dbReference>
<protein>
    <submittedName>
        <fullName evidence="2">Uncharacterized protein</fullName>
    </submittedName>
</protein>
<keyword evidence="3" id="KW-1185">Reference proteome</keyword>
<name>A0A423TJ08_PENVA</name>
<gene>
    <name evidence="2" type="ORF">C7M84_004980</name>
</gene>
<reference evidence="2 3" key="2">
    <citation type="submission" date="2019-01" db="EMBL/GenBank/DDBJ databases">
        <title>The decoding of complex shrimp genome reveals the adaptation for benthos swimmer, frequently molting mechanism and breeding impact on genome.</title>
        <authorList>
            <person name="Sun Y."/>
            <person name="Gao Y."/>
            <person name="Yu Y."/>
        </authorList>
    </citation>
    <scope>NUCLEOTIDE SEQUENCE [LARGE SCALE GENOMIC DNA]</scope>
    <source>
        <tissue evidence="2">Muscle</tissue>
    </source>
</reference>
<evidence type="ECO:0000313" key="2">
    <source>
        <dbReference type="EMBL" id="ROT76435.1"/>
    </source>
</evidence>
<sequence length="383" mass="41744">MPYPRTPKQRTARARVRTQRPRRGAPAAPGNPAGAGSGAGRAGRTRESDVSPLLNSDRGPRVLPFPRHKYPVITHNPRISSIHYKTRASTMAFTFLADGGDATRYYVDATYWDSSRRPATNGRRAASNIHMHRIYCGPAAGRKPPPNRRPFAIRASASPPGERPTQPRTRGGGQQVLSPHVSSERRRQTTHYFPLTPSFPRSITSANPLLLSFPLPFPPFLLRPLPSSLSFPPFPFFLCSPPPFLLFPLPLFLLFPPSPFSFSPLPLFLVPPSLFLSPSPLLIRPPLPPPSLSYNLGPKDPLAPPSLILITSVPKTPASPGAPRAARSPPVPPPRGRAARVKDASRGPSSDMYNADRKPANMAAATCCSPRSDNYYDAHTASH</sequence>
<evidence type="ECO:0000256" key="1">
    <source>
        <dbReference type="SAM" id="MobiDB-lite"/>
    </source>
</evidence>
<feature type="region of interest" description="Disordered" evidence="1">
    <location>
        <begin position="1"/>
        <end position="65"/>
    </location>
</feature>
<feature type="compositionally biased region" description="Low complexity" evidence="1">
    <location>
        <begin position="318"/>
        <end position="328"/>
    </location>
</feature>
<organism evidence="2 3">
    <name type="scientific">Penaeus vannamei</name>
    <name type="common">Whiteleg shrimp</name>
    <name type="synonym">Litopenaeus vannamei</name>
    <dbReference type="NCBI Taxonomy" id="6689"/>
    <lineage>
        <taxon>Eukaryota</taxon>
        <taxon>Metazoa</taxon>
        <taxon>Ecdysozoa</taxon>
        <taxon>Arthropoda</taxon>
        <taxon>Crustacea</taxon>
        <taxon>Multicrustacea</taxon>
        <taxon>Malacostraca</taxon>
        <taxon>Eumalacostraca</taxon>
        <taxon>Eucarida</taxon>
        <taxon>Decapoda</taxon>
        <taxon>Dendrobranchiata</taxon>
        <taxon>Penaeoidea</taxon>
        <taxon>Penaeidae</taxon>
        <taxon>Penaeus</taxon>
    </lineage>
</organism>
<feature type="region of interest" description="Disordered" evidence="1">
    <location>
        <begin position="137"/>
        <end position="187"/>
    </location>
</feature>
<dbReference type="AlphaFoldDB" id="A0A423TJ08"/>
<accession>A0A423TJ08</accession>
<evidence type="ECO:0000313" key="3">
    <source>
        <dbReference type="Proteomes" id="UP000283509"/>
    </source>
</evidence>
<comment type="caution">
    <text evidence="2">The sequence shown here is derived from an EMBL/GenBank/DDBJ whole genome shotgun (WGS) entry which is preliminary data.</text>
</comment>